<sequence>MKAEEISKLRETHKLKPSDITICTYPKCGTTLMQQVVLSLLADGDLSKVKDPMGMSKWAEATVSRTGVASFTDWQPDPTTQRKPPARRVVKTHAPVHLKPWAGDIPEHGKVIVITRNPADAAVSMHNHARDVPLFQYSGAWDHFFPSLFLPGLVESGCFWAWHAGWWEFYGQNIDRVLWLSYEDFKMDPRGTVTKVAKFIDCSASKACIERTVDSSSFENMRRNAEEVDKEKEAKGEFVKKNHIRKGLSGAWRKVFSKEDEAKLMRTHQEKCEEYKMPQELFNFM</sequence>
<evidence type="ECO:0000313" key="4">
    <source>
        <dbReference type="EMBL" id="GMI27946.1"/>
    </source>
</evidence>
<dbReference type="SUPFAM" id="SSF52540">
    <property type="entry name" value="P-loop containing nucleoside triphosphate hydrolases"/>
    <property type="match status" value="1"/>
</dbReference>
<evidence type="ECO:0000259" key="3">
    <source>
        <dbReference type="Pfam" id="PF00685"/>
    </source>
</evidence>
<proteinExistence type="inferred from homology"/>
<dbReference type="EMBL" id="BRYB01002945">
    <property type="protein sequence ID" value="GMI27946.1"/>
    <property type="molecule type" value="Genomic_DNA"/>
</dbReference>
<dbReference type="PANTHER" id="PTHR11783">
    <property type="entry name" value="SULFOTRANSFERASE SULT"/>
    <property type="match status" value="1"/>
</dbReference>
<dbReference type="InterPro" id="IPR000863">
    <property type="entry name" value="Sulfotransferase_dom"/>
</dbReference>
<comment type="caution">
    <text evidence="4">The sequence shown here is derived from an EMBL/GenBank/DDBJ whole genome shotgun (WGS) entry which is preliminary data.</text>
</comment>
<keyword evidence="5" id="KW-1185">Reference proteome</keyword>
<dbReference type="Gene3D" id="3.40.50.300">
    <property type="entry name" value="P-loop containing nucleotide triphosphate hydrolases"/>
    <property type="match status" value="1"/>
</dbReference>
<evidence type="ECO:0000256" key="1">
    <source>
        <dbReference type="ARBA" id="ARBA00005771"/>
    </source>
</evidence>
<dbReference type="InterPro" id="IPR027417">
    <property type="entry name" value="P-loop_NTPase"/>
</dbReference>
<reference evidence="4 5" key="1">
    <citation type="journal article" date="2023" name="Commun. Biol.">
        <title>Genome analysis of Parmales, the sister group of diatoms, reveals the evolutionary specialization of diatoms from phago-mixotrophs to photoautotrophs.</title>
        <authorList>
            <person name="Ban H."/>
            <person name="Sato S."/>
            <person name="Yoshikawa S."/>
            <person name="Yamada K."/>
            <person name="Nakamura Y."/>
            <person name="Ichinomiya M."/>
            <person name="Sato N."/>
            <person name="Blanc-Mathieu R."/>
            <person name="Endo H."/>
            <person name="Kuwata A."/>
            <person name="Ogata H."/>
        </authorList>
    </citation>
    <scope>NUCLEOTIDE SEQUENCE [LARGE SCALE GENOMIC DNA]</scope>
</reference>
<organism evidence="4 5">
    <name type="scientific">Tetraparma gracilis</name>
    <dbReference type="NCBI Taxonomy" id="2962635"/>
    <lineage>
        <taxon>Eukaryota</taxon>
        <taxon>Sar</taxon>
        <taxon>Stramenopiles</taxon>
        <taxon>Ochrophyta</taxon>
        <taxon>Bolidophyceae</taxon>
        <taxon>Parmales</taxon>
        <taxon>Triparmaceae</taxon>
        <taxon>Tetraparma</taxon>
    </lineage>
</organism>
<dbReference type="Pfam" id="PF00685">
    <property type="entry name" value="Sulfotransfer_1"/>
    <property type="match status" value="1"/>
</dbReference>
<feature type="domain" description="Sulfotransferase" evidence="3">
    <location>
        <begin position="17"/>
        <end position="274"/>
    </location>
</feature>
<gene>
    <name evidence="4" type="ORF">TeGR_g13991</name>
</gene>
<keyword evidence="2" id="KW-0808">Transferase</keyword>
<dbReference type="Proteomes" id="UP001165060">
    <property type="component" value="Unassembled WGS sequence"/>
</dbReference>
<protein>
    <recommendedName>
        <fullName evidence="3">Sulfotransferase domain-containing protein</fullName>
    </recommendedName>
</protein>
<evidence type="ECO:0000256" key="2">
    <source>
        <dbReference type="ARBA" id="ARBA00022679"/>
    </source>
</evidence>
<accession>A0ABQ6MLD2</accession>
<name>A0ABQ6MLD2_9STRA</name>
<comment type="similarity">
    <text evidence="1">Belongs to the sulfotransferase 1 family.</text>
</comment>
<evidence type="ECO:0000313" key="5">
    <source>
        <dbReference type="Proteomes" id="UP001165060"/>
    </source>
</evidence>